<dbReference type="Proteomes" id="UP001408356">
    <property type="component" value="Unassembled WGS sequence"/>
</dbReference>
<evidence type="ECO:0000313" key="2">
    <source>
        <dbReference type="EMBL" id="KAK9413829.1"/>
    </source>
</evidence>
<evidence type="ECO:0000313" key="3">
    <source>
        <dbReference type="Proteomes" id="UP001408356"/>
    </source>
</evidence>
<dbReference type="EMBL" id="JARVKF010000434">
    <property type="protein sequence ID" value="KAK9413829.1"/>
    <property type="molecule type" value="Genomic_DNA"/>
</dbReference>
<keyword evidence="3" id="KW-1185">Reference proteome</keyword>
<keyword evidence="1" id="KW-0732">Signal</keyword>
<proteinExistence type="predicted"/>
<protein>
    <submittedName>
        <fullName evidence="2">Uncharacterized protein</fullName>
    </submittedName>
</protein>
<feature type="signal peptide" evidence="1">
    <location>
        <begin position="1"/>
        <end position="15"/>
    </location>
</feature>
<name>A0ABR2UH59_9PEZI</name>
<evidence type="ECO:0000256" key="1">
    <source>
        <dbReference type="SAM" id="SignalP"/>
    </source>
</evidence>
<feature type="chain" id="PRO_5047287280" evidence="1">
    <location>
        <begin position="16"/>
        <end position="663"/>
    </location>
</feature>
<organism evidence="2 3">
    <name type="scientific">Seiridium unicorne</name>
    <dbReference type="NCBI Taxonomy" id="138068"/>
    <lineage>
        <taxon>Eukaryota</taxon>
        <taxon>Fungi</taxon>
        <taxon>Dikarya</taxon>
        <taxon>Ascomycota</taxon>
        <taxon>Pezizomycotina</taxon>
        <taxon>Sordariomycetes</taxon>
        <taxon>Xylariomycetidae</taxon>
        <taxon>Amphisphaeriales</taxon>
        <taxon>Sporocadaceae</taxon>
        <taxon>Seiridium</taxon>
    </lineage>
</organism>
<accession>A0ABR2UH59</accession>
<reference evidence="2 3" key="1">
    <citation type="journal article" date="2024" name="J. Plant Pathol.">
        <title>Sequence and assembly of the genome of Seiridium unicorne, isolate CBS 538.82, causal agent of cypress canker disease.</title>
        <authorList>
            <person name="Scali E."/>
            <person name="Rocca G.D."/>
            <person name="Danti R."/>
            <person name="Garbelotto M."/>
            <person name="Barberini S."/>
            <person name="Baroncelli R."/>
            <person name="Emiliani G."/>
        </authorList>
    </citation>
    <scope>NUCLEOTIDE SEQUENCE [LARGE SCALE GENOMIC DNA]</scope>
    <source>
        <strain evidence="2 3">BM-138-508</strain>
    </source>
</reference>
<comment type="caution">
    <text evidence="2">The sequence shown here is derived from an EMBL/GenBank/DDBJ whole genome shotgun (WGS) entry which is preliminary data.</text>
</comment>
<gene>
    <name evidence="2" type="ORF">SUNI508_11647</name>
</gene>
<sequence length="663" mass="72313">MHLITLLSYLPPLLGILSRGTAVAEPTGEMELYLPSGGGSLLDKAKNSPTWLAQYRAEDTGLQNPETYETNAALAKSHFDWLVSSNNKNRGNLYGETGWLVVAVMYDPESKWHWASTIPRGTRSEMMWSKFGRNAAPVWYAAAKPPDKGIETHAEDGCYFNWEIARDAAQKPYPQGMVIATYGHQQTLDNDHKTIWGPDDLPSCSDSNNRKQPSCQKVAETLGVQCKKVPNADAQQAAAASAPVDDEYDDLTQEELDEMCQMDLTQRRHVAIKGREVELERRDGCNLPLPYKTFSYDKSTTSNTQSKPSCTMQNEDPDQGINTEYCVCDKTRTLPFLTITPEVVRTKSCDYTTLPPKDTKRAAMPVITPPVATITPAATIEQRDLTISTGFGPPTTDSKHCQVCTRVVNNEDSCSSMKDCIVQTGAVTIEAGTSSVHVGTLTGTALYTSVSSALEKICPSPTGSSFTSCKTDTVSIEKIPFVEMDYLSNKGELQVSVESSTYNISSIRDALIKAAAAAAQQAATGKNCYEQKYLVSSLGARSWLGSLVPSFMRRSDIQPPEEEKATWCNTVGFSGPQYYNPWWRLQSQPGASDYMDVHFQFHESGGGDFDCAILEGAAGVLAFLGPEFAIGDIGIEEAIGIACEAATGSNRRDLNSTLLEIGA</sequence>